<organism evidence="1 2">
    <name type="scientific">Fannyhessea vaginae PB189-T1-4</name>
    <dbReference type="NCBI Taxonomy" id="866774"/>
    <lineage>
        <taxon>Bacteria</taxon>
        <taxon>Bacillati</taxon>
        <taxon>Actinomycetota</taxon>
        <taxon>Coriobacteriia</taxon>
        <taxon>Coriobacteriales</taxon>
        <taxon>Atopobiaceae</taxon>
        <taxon>Fannyhessea</taxon>
    </lineage>
</organism>
<sequence length="56" mass="6423">MCHVPAHVQLRFVAEYITHQTSICGFAGACFCNLALFQNGNRFVSNKIFIMWWKTA</sequence>
<accession>A0ABP2IYL2</accession>
<evidence type="ECO:0000313" key="2">
    <source>
        <dbReference type="Proteomes" id="UP000004431"/>
    </source>
</evidence>
<proteinExistence type="predicted"/>
<dbReference type="EMBL" id="AEDQ01000018">
    <property type="protein sequence ID" value="EFL44148.1"/>
    <property type="molecule type" value="Genomic_DNA"/>
</dbReference>
<gene>
    <name evidence="1" type="ORF">HMPREF9248_0282</name>
</gene>
<protein>
    <submittedName>
        <fullName evidence="1">Uncharacterized protein</fullName>
    </submittedName>
</protein>
<reference evidence="1 2" key="1">
    <citation type="submission" date="2010-08" db="EMBL/GenBank/DDBJ databases">
        <authorList>
            <person name="Durkin A.S."/>
            <person name="Madupu R."/>
            <person name="Torralba M."/>
            <person name="Gillis M."/>
            <person name="Methe B."/>
            <person name="Sutton G."/>
            <person name="Nelson K.E."/>
        </authorList>
    </citation>
    <scope>NUCLEOTIDE SEQUENCE [LARGE SCALE GENOMIC DNA]</scope>
    <source>
        <strain evidence="1 2">PB189-T1-4</strain>
    </source>
</reference>
<dbReference type="Proteomes" id="UP000004431">
    <property type="component" value="Unassembled WGS sequence"/>
</dbReference>
<name>A0ABP2IYL2_9ACTN</name>
<comment type="caution">
    <text evidence="1">The sequence shown here is derived from an EMBL/GenBank/DDBJ whole genome shotgun (WGS) entry which is preliminary data.</text>
</comment>
<evidence type="ECO:0000313" key="1">
    <source>
        <dbReference type="EMBL" id="EFL44148.1"/>
    </source>
</evidence>
<keyword evidence="2" id="KW-1185">Reference proteome</keyword>